<accession>A0A3E4LSX7</accession>
<organism evidence="1 2">
    <name type="scientific">[Ruminococcus] lactaris</name>
    <dbReference type="NCBI Taxonomy" id="46228"/>
    <lineage>
        <taxon>Bacteria</taxon>
        <taxon>Bacillati</taxon>
        <taxon>Bacillota</taxon>
        <taxon>Clostridia</taxon>
        <taxon>Lachnospirales</taxon>
        <taxon>Lachnospiraceae</taxon>
        <taxon>Mediterraneibacter</taxon>
    </lineage>
</organism>
<dbReference type="RefSeq" id="WP_117688027.1">
    <property type="nucleotide sequence ID" value="NZ_CAKMWK010000001.1"/>
</dbReference>
<proteinExistence type="predicted"/>
<protein>
    <submittedName>
        <fullName evidence="1">Uncharacterized protein</fullName>
    </submittedName>
</protein>
<evidence type="ECO:0000313" key="2">
    <source>
        <dbReference type="Proteomes" id="UP000260793"/>
    </source>
</evidence>
<comment type="caution">
    <text evidence="1">The sequence shown here is derived from an EMBL/GenBank/DDBJ whole genome shotgun (WGS) entry which is preliminary data.</text>
</comment>
<dbReference type="Proteomes" id="UP000260793">
    <property type="component" value="Unassembled WGS sequence"/>
</dbReference>
<evidence type="ECO:0000313" key="1">
    <source>
        <dbReference type="EMBL" id="RGK40573.1"/>
    </source>
</evidence>
<gene>
    <name evidence="1" type="ORF">DXD17_06275</name>
</gene>
<dbReference type="AlphaFoldDB" id="A0A3E4LSX7"/>
<dbReference type="EMBL" id="QSQN01000013">
    <property type="protein sequence ID" value="RGK40573.1"/>
    <property type="molecule type" value="Genomic_DNA"/>
</dbReference>
<reference evidence="1 2" key="1">
    <citation type="submission" date="2018-08" db="EMBL/GenBank/DDBJ databases">
        <title>A genome reference for cultivated species of the human gut microbiota.</title>
        <authorList>
            <person name="Zou Y."/>
            <person name="Xue W."/>
            <person name="Luo G."/>
        </authorList>
    </citation>
    <scope>NUCLEOTIDE SEQUENCE [LARGE SCALE GENOMIC DNA]</scope>
    <source>
        <strain evidence="1 2">TF11-7</strain>
    </source>
</reference>
<sequence>MEYFNCFNIVKLVTDEASNQFSPLFSENSLKQSRLKSQCDYINKIATQYNGISCEIEIDSITMEISIMLTLADKHLALSSINCPQPVKSEIYLNEEYLICLDFLVPGIWSKSQPRKEVPRCLN</sequence>
<name>A0A3E4LSX7_9FIRM</name>